<dbReference type="EMBL" id="BMPZ01000003">
    <property type="protein sequence ID" value="GGI77691.1"/>
    <property type="molecule type" value="Genomic_DNA"/>
</dbReference>
<feature type="domain" description="UspA" evidence="2">
    <location>
        <begin position="4"/>
        <end position="143"/>
    </location>
</feature>
<evidence type="ECO:0000313" key="3">
    <source>
        <dbReference type="EMBL" id="GGI77691.1"/>
    </source>
</evidence>
<dbReference type="InterPro" id="IPR006015">
    <property type="entry name" value="Universal_stress_UspA"/>
</dbReference>
<dbReference type="InterPro" id="IPR014729">
    <property type="entry name" value="Rossmann-like_a/b/a_fold"/>
</dbReference>
<dbReference type="PANTHER" id="PTHR46268:SF22">
    <property type="entry name" value="SENSOR PROTEIN KDPD-RELATED"/>
    <property type="match status" value="1"/>
</dbReference>
<comment type="caution">
    <text evidence="3">The sequence shown here is derived from an EMBL/GenBank/DDBJ whole genome shotgun (WGS) entry which is preliminary data.</text>
</comment>
<proteinExistence type="inferred from homology"/>
<evidence type="ECO:0000313" key="4">
    <source>
        <dbReference type="Proteomes" id="UP000613743"/>
    </source>
</evidence>
<sequence>MRTRQVLCPTDFSETANHALSYAVEMANFYKVGLRILHVISKPYGETNYGIVSITPSELEKYTETYAAEKMRDVLAHLQTHLRVETIIRRGSAVGQILEEAENVDVGMIVMASHGLTGVGHFLHASVAEEVAIKAKKPVLVVK</sequence>
<dbReference type="CDD" id="cd00293">
    <property type="entry name" value="USP-like"/>
    <property type="match status" value="1"/>
</dbReference>
<keyword evidence="4" id="KW-1185">Reference proteome</keyword>
<evidence type="ECO:0000256" key="1">
    <source>
        <dbReference type="ARBA" id="ARBA00008791"/>
    </source>
</evidence>
<gene>
    <name evidence="3" type="ORF">GCM10009332_13820</name>
</gene>
<dbReference type="InterPro" id="IPR006016">
    <property type="entry name" value="UspA"/>
</dbReference>
<name>A0A917JMK0_9GAMM</name>
<reference evidence="3" key="2">
    <citation type="submission" date="2020-09" db="EMBL/GenBank/DDBJ databases">
        <authorList>
            <person name="Sun Q."/>
            <person name="Ohkuma M."/>
        </authorList>
    </citation>
    <scope>NUCLEOTIDE SEQUENCE</scope>
    <source>
        <strain evidence="3">JCM 30804</strain>
    </source>
</reference>
<dbReference type="RefSeq" id="WP_188919265.1">
    <property type="nucleotide sequence ID" value="NZ_BMPZ01000003.1"/>
</dbReference>
<reference evidence="3" key="1">
    <citation type="journal article" date="2014" name="Int. J. Syst. Evol. Microbiol.">
        <title>Complete genome sequence of Corynebacterium casei LMG S-19264T (=DSM 44701T), isolated from a smear-ripened cheese.</title>
        <authorList>
            <consortium name="US DOE Joint Genome Institute (JGI-PGF)"/>
            <person name="Walter F."/>
            <person name="Albersmeier A."/>
            <person name="Kalinowski J."/>
            <person name="Ruckert C."/>
        </authorList>
    </citation>
    <scope>NUCLEOTIDE SEQUENCE</scope>
    <source>
        <strain evidence="3">JCM 30804</strain>
    </source>
</reference>
<evidence type="ECO:0000259" key="2">
    <source>
        <dbReference type="Pfam" id="PF00582"/>
    </source>
</evidence>
<dbReference type="Gene3D" id="3.40.50.620">
    <property type="entry name" value="HUPs"/>
    <property type="match status" value="1"/>
</dbReference>
<protein>
    <submittedName>
        <fullName evidence="3">Universal stress protein A</fullName>
    </submittedName>
</protein>
<organism evidence="3 4">
    <name type="scientific">Shewanella gelidii</name>
    <dbReference type="NCBI Taxonomy" id="1642821"/>
    <lineage>
        <taxon>Bacteria</taxon>
        <taxon>Pseudomonadati</taxon>
        <taxon>Pseudomonadota</taxon>
        <taxon>Gammaproteobacteria</taxon>
        <taxon>Alteromonadales</taxon>
        <taxon>Shewanellaceae</taxon>
        <taxon>Shewanella</taxon>
    </lineage>
</organism>
<dbReference type="AlphaFoldDB" id="A0A917JMK0"/>
<dbReference type="SUPFAM" id="SSF52402">
    <property type="entry name" value="Adenine nucleotide alpha hydrolases-like"/>
    <property type="match status" value="1"/>
</dbReference>
<accession>A0A917JMK0</accession>
<comment type="similarity">
    <text evidence="1">Belongs to the universal stress protein A family.</text>
</comment>
<dbReference type="PRINTS" id="PR01438">
    <property type="entry name" value="UNVRSLSTRESS"/>
</dbReference>
<dbReference type="PANTHER" id="PTHR46268">
    <property type="entry name" value="STRESS RESPONSE PROTEIN NHAX"/>
    <property type="match status" value="1"/>
</dbReference>
<dbReference type="Proteomes" id="UP000613743">
    <property type="component" value="Unassembled WGS sequence"/>
</dbReference>
<dbReference type="Pfam" id="PF00582">
    <property type="entry name" value="Usp"/>
    <property type="match status" value="1"/>
</dbReference>